<dbReference type="PANTHER" id="PTHR46383">
    <property type="entry name" value="ASPARTATE AMINOTRANSFERASE"/>
    <property type="match status" value="1"/>
</dbReference>
<reference evidence="8" key="1">
    <citation type="submission" date="2020-10" db="EMBL/GenBank/DDBJ databases">
        <title>Taxonomic study of unclassified bacteria belonging to the class Ktedonobacteria.</title>
        <authorList>
            <person name="Yabe S."/>
            <person name="Wang C.M."/>
            <person name="Zheng Y."/>
            <person name="Sakai Y."/>
            <person name="Cavaletti L."/>
            <person name="Monciardini P."/>
            <person name="Donadio S."/>
        </authorList>
    </citation>
    <scope>NUCLEOTIDE SEQUENCE</scope>
    <source>
        <strain evidence="8">ID150040</strain>
    </source>
</reference>
<evidence type="ECO:0000256" key="3">
    <source>
        <dbReference type="ARBA" id="ARBA00022576"/>
    </source>
</evidence>
<evidence type="ECO:0000256" key="2">
    <source>
        <dbReference type="ARBA" id="ARBA00007441"/>
    </source>
</evidence>
<dbReference type="GO" id="GO:0008483">
    <property type="term" value="F:transaminase activity"/>
    <property type="evidence" value="ECO:0007669"/>
    <property type="project" value="UniProtKB-KW"/>
</dbReference>
<keyword evidence="9" id="KW-1185">Reference proteome</keyword>
<dbReference type="Gene3D" id="3.40.640.10">
    <property type="entry name" value="Type I PLP-dependent aspartate aminotransferase-like (Major domain)"/>
    <property type="match status" value="1"/>
</dbReference>
<dbReference type="InterPro" id="IPR015424">
    <property type="entry name" value="PyrdxlP-dep_Trfase"/>
</dbReference>
<organism evidence="8 9">
    <name type="scientific">Reticulibacter mediterranei</name>
    <dbReference type="NCBI Taxonomy" id="2778369"/>
    <lineage>
        <taxon>Bacteria</taxon>
        <taxon>Bacillati</taxon>
        <taxon>Chloroflexota</taxon>
        <taxon>Ktedonobacteria</taxon>
        <taxon>Ktedonobacterales</taxon>
        <taxon>Reticulibacteraceae</taxon>
        <taxon>Reticulibacter</taxon>
    </lineage>
</organism>
<dbReference type="InterPro" id="IPR004839">
    <property type="entry name" value="Aminotransferase_I/II_large"/>
</dbReference>
<dbReference type="InterPro" id="IPR004838">
    <property type="entry name" value="NHTrfase_class1_PyrdxlP-BS"/>
</dbReference>
<dbReference type="Gene3D" id="3.90.1150.10">
    <property type="entry name" value="Aspartate Aminotransferase, domain 1"/>
    <property type="match status" value="1"/>
</dbReference>
<dbReference type="SUPFAM" id="SSF53383">
    <property type="entry name" value="PLP-dependent transferases"/>
    <property type="match status" value="1"/>
</dbReference>
<keyword evidence="3 6" id="KW-0032">Aminotransferase</keyword>
<keyword evidence="4 6" id="KW-0808">Transferase</keyword>
<protein>
    <recommendedName>
        <fullName evidence="6">Aminotransferase</fullName>
        <ecNumber evidence="6">2.6.1.-</ecNumber>
    </recommendedName>
</protein>
<dbReference type="InterPro" id="IPR050596">
    <property type="entry name" value="AspAT/PAT-like"/>
</dbReference>
<comment type="caution">
    <text evidence="8">The sequence shown here is derived from an EMBL/GenBank/DDBJ whole genome shotgun (WGS) entry which is preliminary data.</text>
</comment>
<evidence type="ECO:0000313" key="9">
    <source>
        <dbReference type="Proteomes" id="UP000597444"/>
    </source>
</evidence>
<dbReference type="GO" id="GO:0030170">
    <property type="term" value="F:pyridoxal phosphate binding"/>
    <property type="evidence" value="ECO:0007669"/>
    <property type="project" value="InterPro"/>
</dbReference>
<accession>A0A8J3N7S6</accession>
<dbReference type="RefSeq" id="WP_220208024.1">
    <property type="nucleotide sequence ID" value="NZ_BNJK01000001.1"/>
</dbReference>
<gene>
    <name evidence="8" type="ORF">KSF_075200</name>
</gene>
<evidence type="ECO:0000259" key="7">
    <source>
        <dbReference type="Pfam" id="PF00155"/>
    </source>
</evidence>
<evidence type="ECO:0000256" key="1">
    <source>
        <dbReference type="ARBA" id="ARBA00001933"/>
    </source>
</evidence>
<evidence type="ECO:0000256" key="5">
    <source>
        <dbReference type="ARBA" id="ARBA00022898"/>
    </source>
</evidence>
<dbReference type="EMBL" id="BNJK01000001">
    <property type="protein sequence ID" value="GHO97472.1"/>
    <property type="molecule type" value="Genomic_DNA"/>
</dbReference>
<dbReference type="InterPro" id="IPR015422">
    <property type="entry name" value="PyrdxlP-dep_Trfase_small"/>
</dbReference>
<comment type="cofactor">
    <cofactor evidence="1 6">
        <name>pyridoxal 5'-phosphate</name>
        <dbReference type="ChEBI" id="CHEBI:597326"/>
    </cofactor>
</comment>
<evidence type="ECO:0000256" key="6">
    <source>
        <dbReference type="RuleBase" id="RU000481"/>
    </source>
</evidence>
<dbReference type="Proteomes" id="UP000597444">
    <property type="component" value="Unassembled WGS sequence"/>
</dbReference>
<comment type="similarity">
    <text evidence="2 6">Belongs to the class-I pyridoxal-phosphate-dependent aminotransferase family.</text>
</comment>
<keyword evidence="5" id="KW-0663">Pyridoxal phosphate</keyword>
<evidence type="ECO:0000313" key="8">
    <source>
        <dbReference type="EMBL" id="GHO97472.1"/>
    </source>
</evidence>
<feature type="domain" description="Aminotransferase class I/classII large" evidence="7">
    <location>
        <begin position="24"/>
        <end position="373"/>
    </location>
</feature>
<dbReference type="Pfam" id="PF00155">
    <property type="entry name" value="Aminotran_1_2"/>
    <property type="match status" value="1"/>
</dbReference>
<sequence>MTSRAWQIEVSPIQELTMQARSMKDVVSFGWGVPSFVTPLHIREAVQKALFEDAEAGIYSPVQGLFELREAIAAKHAQQEGVALDPQREIVVTVGAMEGLFAILMALVNPGDEVILTSPGFGPHATQVLLAGGTPRYVKLLEADMWKLDVDQIEHVINSRTKAIVLANPLNPTGCILKEATLRAIAELSLKYGFYIIMDETYRFITYDDKAVFNLFLIPEIRKKMIVCYSFSKEYAMTGWRVGYLLAQTELVQQVVKIHDAMVVSTPRISQIAALAALQGPQHCVTFFKNEFGKRRDLVCKRLDNLNKFFSYCRPEGTFYIFPRLQLFDIDAMQFALELLHEAQVCVIPGCAFGPDENLHIRLSFSIGLEDIQIGFDRIERFVSLYG</sequence>
<proteinExistence type="inferred from homology"/>
<evidence type="ECO:0000256" key="4">
    <source>
        <dbReference type="ARBA" id="ARBA00022679"/>
    </source>
</evidence>
<dbReference type="GO" id="GO:0006520">
    <property type="term" value="P:amino acid metabolic process"/>
    <property type="evidence" value="ECO:0007669"/>
    <property type="project" value="InterPro"/>
</dbReference>
<dbReference type="InterPro" id="IPR015421">
    <property type="entry name" value="PyrdxlP-dep_Trfase_major"/>
</dbReference>
<dbReference type="CDD" id="cd00609">
    <property type="entry name" value="AAT_like"/>
    <property type="match status" value="1"/>
</dbReference>
<dbReference type="PROSITE" id="PS00105">
    <property type="entry name" value="AA_TRANSFER_CLASS_1"/>
    <property type="match status" value="1"/>
</dbReference>
<dbReference type="AlphaFoldDB" id="A0A8J3N7S6"/>
<name>A0A8J3N7S6_9CHLR</name>
<dbReference type="EC" id="2.6.1.-" evidence="6"/>